<comment type="caution">
    <text evidence="1">The sequence shown here is derived from an EMBL/GenBank/DDBJ whole genome shotgun (WGS) entry which is preliminary data.</text>
</comment>
<evidence type="ECO:0000313" key="1">
    <source>
        <dbReference type="EMBL" id="CAD6231210.1"/>
    </source>
</evidence>
<keyword evidence="2" id="KW-1185">Reference proteome</keyword>
<sequence>MAGNGAASGAGFVNASAMLPGGSAFAPAAAAAGAPTAATFVVDDDVHVVAGATTIGDGVGAADGAIAAARPPMRWIANTSGFVLRRMKQQIESGARADKGINDKEVNQVAKQLREYCGEEVSSTQVYNHLRK</sequence>
<dbReference type="AlphaFoldDB" id="A0A811P073"/>
<gene>
    <name evidence="1" type="ORF">NCGR_LOCUS21323</name>
</gene>
<protein>
    <submittedName>
        <fullName evidence="1">Uncharacterized protein</fullName>
    </submittedName>
</protein>
<dbReference type="EMBL" id="CAJGYO010000005">
    <property type="protein sequence ID" value="CAD6231210.1"/>
    <property type="molecule type" value="Genomic_DNA"/>
</dbReference>
<name>A0A811P073_9POAL</name>
<proteinExistence type="predicted"/>
<dbReference type="Proteomes" id="UP000604825">
    <property type="component" value="Unassembled WGS sequence"/>
</dbReference>
<accession>A0A811P073</accession>
<organism evidence="1 2">
    <name type="scientific">Miscanthus lutarioriparius</name>
    <dbReference type="NCBI Taxonomy" id="422564"/>
    <lineage>
        <taxon>Eukaryota</taxon>
        <taxon>Viridiplantae</taxon>
        <taxon>Streptophyta</taxon>
        <taxon>Embryophyta</taxon>
        <taxon>Tracheophyta</taxon>
        <taxon>Spermatophyta</taxon>
        <taxon>Magnoliopsida</taxon>
        <taxon>Liliopsida</taxon>
        <taxon>Poales</taxon>
        <taxon>Poaceae</taxon>
        <taxon>PACMAD clade</taxon>
        <taxon>Panicoideae</taxon>
        <taxon>Andropogonodae</taxon>
        <taxon>Andropogoneae</taxon>
        <taxon>Saccharinae</taxon>
        <taxon>Miscanthus</taxon>
    </lineage>
</organism>
<evidence type="ECO:0000313" key="2">
    <source>
        <dbReference type="Proteomes" id="UP000604825"/>
    </source>
</evidence>
<reference evidence="1" key="1">
    <citation type="submission" date="2020-10" db="EMBL/GenBank/DDBJ databases">
        <authorList>
            <person name="Han B."/>
            <person name="Lu T."/>
            <person name="Zhao Q."/>
            <person name="Huang X."/>
            <person name="Zhao Y."/>
        </authorList>
    </citation>
    <scope>NUCLEOTIDE SEQUENCE</scope>
</reference>